<keyword evidence="2" id="KW-1185">Reference proteome</keyword>
<organism evidence="1 2">
    <name type="scientific">Paenibacillus hunanensis</name>
    <dbReference type="NCBI Taxonomy" id="539262"/>
    <lineage>
        <taxon>Bacteria</taxon>
        <taxon>Bacillati</taxon>
        <taxon>Bacillota</taxon>
        <taxon>Bacilli</taxon>
        <taxon>Bacillales</taxon>
        <taxon>Paenibacillaceae</taxon>
        <taxon>Paenibacillus</taxon>
    </lineage>
</organism>
<name>A0ABU1IY98_9BACL</name>
<evidence type="ECO:0000313" key="2">
    <source>
        <dbReference type="Proteomes" id="UP001185028"/>
    </source>
</evidence>
<protein>
    <recommendedName>
        <fullName evidence="3">F0F1-type ATP synthase</fullName>
    </recommendedName>
</protein>
<proteinExistence type="predicted"/>
<gene>
    <name evidence="1" type="ORF">JOC58_001545</name>
</gene>
<dbReference type="RefSeq" id="WP_188776859.1">
    <property type="nucleotide sequence ID" value="NZ_BMMB01000008.1"/>
</dbReference>
<dbReference type="Proteomes" id="UP001185028">
    <property type="component" value="Unassembled WGS sequence"/>
</dbReference>
<dbReference type="EMBL" id="JAVDQH010000005">
    <property type="protein sequence ID" value="MDR6243652.1"/>
    <property type="molecule type" value="Genomic_DNA"/>
</dbReference>
<evidence type="ECO:0000313" key="1">
    <source>
        <dbReference type="EMBL" id="MDR6243652.1"/>
    </source>
</evidence>
<evidence type="ECO:0008006" key="3">
    <source>
        <dbReference type="Google" id="ProtNLM"/>
    </source>
</evidence>
<reference evidence="1 2" key="1">
    <citation type="submission" date="2023-07" db="EMBL/GenBank/DDBJ databases">
        <title>Genomic Encyclopedia of Type Strains, Phase IV (KMG-IV): sequencing the most valuable type-strain genomes for metagenomic binning, comparative biology and taxonomic classification.</title>
        <authorList>
            <person name="Goeker M."/>
        </authorList>
    </citation>
    <scope>NUCLEOTIDE SEQUENCE [LARGE SCALE GENOMIC DNA]</scope>
    <source>
        <strain evidence="1 2">DSM 22170</strain>
    </source>
</reference>
<accession>A0ABU1IY98</accession>
<sequence length="327" mass="37237">MKITNLAVIFVLILLFIFVKNNLDQEDNRNNLQLQLRYNRAIDTATQDAAHALITNASQPTESQYQSTKQVRINKEAAADTFFHTMYLNFNVAADPNGQQVLNGYIPALIVVGYDGYYVYQFEKYQNGEGQTEFRHVWSPKKPYAYKDEQNNTYAFTLDDYVTMHRAADGKWLHGFRSELQEQADVKLLEDADAFDAMRRTTIVNTLQNDLEHTINRYNTDAKRYGVSYTFTVPYISQEDWNNTINDAGVLAFVQGIPLGSQYYNNYALGGARIVKTDTFNGVVAEGRKYYFPSRSCQSPYATEEVFTSAKEAAANGYFPLNCTIGN</sequence>
<comment type="caution">
    <text evidence="1">The sequence shown here is derived from an EMBL/GenBank/DDBJ whole genome shotgun (WGS) entry which is preliminary data.</text>
</comment>